<dbReference type="Gene3D" id="3.90.280.10">
    <property type="entry name" value="PEBP-like"/>
    <property type="match status" value="1"/>
</dbReference>
<dbReference type="CDD" id="cd00865">
    <property type="entry name" value="PEBP_bact_arch"/>
    <property type="match status" value="1"/>
</dbReference>
<keyword evidence="4" id="KW-1185">Reference proteome</keyword>
<organism evidence="3 4">
    <name type="scientific">Solicola gregarius</name>
    <dbReference type="NCBI Taxonomy" id="2908642"/>
    <lineage>
        <taxon>Bacteria</taxon>
        <taxon>Bacillati</taxon>
        <taxon>Actinomycetota</taxon>
        <taxon>Actinomycetes</taxon>
        <taxon>Propionibacteriales</taxon>
        <taxon>Nocardioidaceae</taxon>
        <taxon>Solicola</taxon>
    </lineage>
</organism>
<evidence type="ECO:0000313" key="4">
    <source>
        <dbReference type="Proteomes" id="UP001164390"/>
    </source>
</evidence>
<dbReference type="NCBIfam" id="TIGR00481">
    <property type="entry name" value="YbhB/YbcL family Raf kinase inhibitor-like protein"/>
    <property type="match status" value="1"/>
</dbReference>
<dbReference type="PANTHER" id="PTHR30289">
    <property type="entry name" value="UNCHARACTERIZED PROTEIN YBCL-RELATED"/>
    <property type="match status" value="1"/>
</dbReference>
<feature type="chain" id="PRO_5041347259" evidence="2">
    <location>
        <begin position="26"/>
        <end position="187"/>
    </location>
</feature>
<reference evidence="3" key="1">
    <citation type="submission" date="2022-01" db="EMBL/GenBank/DDBJ databases">
        <title>Nocardioidaceae gen. sp. A5X3R13.</title>
        <authorList>
            <person name="Lopez Marin M.A."/>
            <person name="Uhlik O."/>
        </authorList>
    </citation>
    <scope>NUCLEOTIDE SEQUENCE</scope>
    <source>
        <strain evidence="3">A5X3R13</strain>
    </source>
</reference>
<dbReference type="SUPFAM" id="SSF49777">
    <property type="entry name" value="PEBP-like"/>
    <property type="match status" value="1"/>
</dbReference>
<keyword evidence="2" id="KW-0732">Signal</keyword>
<feature type="signal peptide" evidence="2">
    <location>
        <begin position="1"/>
        <end position="25"/>
    </location>
</feature>
<evidence type="ECO:0000313" key="3">
    <source>
        <dbReference type="EMBL" id="UYM05138.1"/>
    </source>
</evidence>
<name>A0AA46TIH6_9ACTN</name>
<evidence type="ECO:0000256" key="2">
    <source>
        <dbReference type="SAM" id="SignalP"/>
    </source>
</evidence>
<evidence type="ECO:0000256" key="1">
    <source>
        <dbReference type="ARBA" id="ARBA00007120"/>
    </source>
</evidence>
<dbReference type="EMBL" id="CP094970">
    <property type="protein sequence ID" value="UYM05138.1"/>
    <property type="molecule type" value="Genomic_DNA"/>
</dbReference>
<dbReference type="InterPro" id="IPR036610">
    <property type="entry name" value="PEBP-like_sf"/>
</dbReference>
<proteinExistence type="inferred from homology"/>
<dbReference type="PANTHER" id="PTHR30289:SF1">
    <property type="entry name" value="PEBP (PHOSPHATIDYLETHANOLAMINE-BINDING PROTEIN) FAMILY PROTEIN"/>
    <property type="match status" value="1"/>
</dbReference>
<dbReference type="RefSeq" id="WP_271633915.1">
    <property type="nucleotide sequence ID" value="NZ_CP094970.1"/>
</dbReference>
<gene>
    <name evidence="3" type="ORF">L0C25_21870</name>
</gene>
<dbReference type="Proteomes" id="UP001164390">
    <property type="component" value="Chromosome"/>
</dbReference>
<dbReference type="KEGG" id="sgrg:L0C25_21870"/>
<protein>
    <submittedName>
        <fullName evidence="3">YbhB/YbcL family Raf kinase inhibitor-like protein</fullName>
    </submittedName>
</protein>
<dbReference type="InterPro" id="IPR005247">
    <property type="entry name" value="YbhB_YbcL/LppC-like"/>
</dbReference>
<sequence length="187" mass="19711">MSTTARLSAVGAAALLALTTGTVSAQGSAPSASPEAKGAKQITVTSKAFHQGAKIPKKYTCDGADVSPPLKWRHIPKRAKKLALVVDDPDAPGGTWTHWVVLDIAKSTRGSRIGKVPKGGVQAKNSWGDAAYGGPCPPSGTHRYRFKLYALDHATGLRRGAPLKRALRAVSKHAIKHGKLMGRYTAK</sequence>
<dbReference type="Pfam" id="PF01161">
    <property type="entry name" value="PBP"/>
    <property type="match status" value="1"/>
</dbReference>
<accession>A0AA46TIH6</accession>
<comment type="similarity">
    <text evidence="1">Belongs to the UPF0098 family.</text>
</comment>
<dbReference type="AlphaFoldDB" id="A0AA46TIH6"/>
<dbReference type="InterPro" id="IPR008914">
    <property type="entry name" value="PEBP"/>
</dbReference>